<protein>
    <recommendedName>
        <fullName evidence="6">Ribonuclease VapC</fullName>
        <shortName evidence="6">RNase VapC</shortName>
        <ecNumber evidence="6">3.1.-.-</ecNumber>
    </recommendedName>
    <alternativeName>
        <fullName evidence="6">Toxin VapC</fullName>
    </alternativeName>
</protein>
<dbReference type="HAMAP" id="MF_00265">
    <property type="entry name" value="VapC_Nob1"/>
    <property type="match status" value="1"/>
</dbReference>
<evidence type="ECO:0000256" key="3">
    <source>
        <dbReference type="ARBA" id="ARBA00022723"/>
    </source>
</evidence>
<keyword evidence="4 6" id="KW-0378">Hydrolase</keyword>
<sequence length="134" mass="14663">MIYLDSCALLKFIKPEAESAALRAWRTELSEDTELVTSELASLEITRTLLRAGVDHQQVPYFAAQAVRGVYLADLTSTVLGRAMAYRTAKLGSLDAIHLASAEPFRPELTEFVTYDKELGAAAEELGFPVLSPT</sequence>
<keyword evidence="3 6" id="KW-0479">Metal-binding</keyword>
<accession>A0A542E799</accession>
<dbReference type="OrthoDB" id="4750219at2"/>
<name>A0A542E799_9ACTN</name>
<evidence type="ECO:0000259" key="7">
    <source>
        <dbReference type="Pfam" id="PF01850"/>
    </source>
</evidence>
<keyword evidence="6" id="KW-0800">Toxin</keyword>
<organism evidence="8 9">
    <name type="scientific">Kribbella jejuensis</name>
    <dbReference type="NCBI Taxonomy" id="236068"/>
    <lineage>
        <taxon>Bacteria</taxon>
        <taxon>Bacillati</taxon>
        <taxon>Actinomycetota</taxon>
        <taxon>Actinomycetes</taxon>
        <taxon>Propionibacteriales</taxon>
        <taxon>Kribbellaceae</taxon>
        <taxon>Kribbella</taxon>
    </lineage>
</organism>
<dbReference type="GO" id="GO:0004540">
    <property type="term" value="F:RNA nuclease activity"/>
    <property type="evidence" value="ECO:0007669"/>
    <property type="project" value="InterPro"/>
</dbReference>
<dbReference type="GO" id="GO:0016787">
    <property type="term" value="F:hydrolase activity"/>
    <property type="evidence" value="ECO:0007669"/>
    <property type="project" value="UniProtKB-KW"/>
</dbReference>
<evidence type="ECO:0000256" key="5">
    <source>
        <dbReference type="ARBA" id="ARBA00022842"/>
    </source>
</evidence>
<dbReference type="InterPro" id="IPR029060">
    <property type="entry name" value="PIN-like_dom_sf"/>
</dbReference>
<feature type="domain" description="PIN" evidence="7">
    <location>
        <begin position="2"/>
        <end position="123"/>
    </location>
</feature>
<evidence type="ECO:0000256" key="2">
    <source>
        <dbReference type="ARBA" id="ARBA00022722"/>
    </source>
</evidence>
<proteinExistence type="inferred from homology"/>
<dbReference type="CDD" id="cd09874">
    <property type="entry name" value="PIN_MT3492-like"/>
    <property type="match status" value="1"/>
</dbReference>
<dbReference type="Gene3D" id="3.40.50.1010">
    <property type="entry name" value="5'-nuclease"/>
    <property type="match status" value="1"/>
</dbReference>
<feature type="binding site" evidence="6">
    <location>
        <position position="95"/>
    </location>
    <ligand>
        <name>Mg(2+)</name>
        <dbReference type="ChEBI" id="CHEBI:18420"/>
    </ligand>
</feature>
<dbReference type="GO" id="GO:0000287">
    <property type="term" value="F:magnesium ion binding"/>
    <property type="evidence" value="ECO:0007669"/>
    <property type="project" value="UniProtKB-UniRule"/>
</dbReference>
<dbReference type="InterPro" id="IPR002716">
    <property type="entry name" value="PIN_dom"/>
</dbReference>
<comment type="caution">
    <text evidence="8">The sequence shown here is derived from an EMBL/GenBank/DDBJ whole genome shotgun (WGS) entry which is preliminary data.</text>
</comment>
<evidence type="ECO:0000313" key="8">
    <source>
        <dbReference type="EMBL" id="TQJ11210.1"/>
    </source>
</evidence>
<dbReference type="EMBL" id="VFMM01000002">
    <property type="protein sequence ID" value="TQJ11210.1"/>
    <property type="molecule type" value="Genomic_DNA"/>
</dbReference>
<gene>
    <name evidence="6" type="primary">vapC</name>
    <name evidence="8" type="ORF">FB475_4118</name>
</gene>
<keyword evidence="2 6" id="KW-0540">Nuclease</keyword>
<comment type="function">
    <text evidence="6">Toxic component of a toxin-antitoxin (TA) system. An RNase.</text>
</comment>
<keyword evidence="5 6" id="KW-0460">Magnesium</keyword>
<comment type="cofactor">
    <cofactor evidence="6">
        <name>Mg(2+)</name>
        <dbReference type="ChEBI" id="CHEBI:18420"/>
    </cofactor>
</comment>
<feature type="binding site" evidence="6">
    <location>
        <position position="5"/>
    </location>
    <ligand>
        <name>Mg(2+)</name>
        <dbReference type="ChEBI" id="CHEBI:18420"/>
    </ligand>
</feature>
<keyword evidence="9" id="KW-1185">Reference proteome</keyword>
<dbReference type="AlphaFoldDB" id="A0A542E799"/>
<dbReference type="SUPFAM" id="SSF88723">
    <property type="entry name" value="PIN domain-like"/>
    <property type="match status" value="1"/>
</dbReference>
<keyword evidence="1 6" id="KW-1277">Toxin-antitoxin system</keyword>
<evidence type="ECO:0000313" key="9">
    <source>
        <dbReference type="Proteomes" id="UP000316298"/>
    </source>
</evidence>
<dbReference type="Proteomes" id="UP000316298">
    <property type="component" value="Unassembled WGS sequence"/>
</dbReference>
<dbReference type="Pfam" id="PF01850">
    <property type="entry name" value="PIN"/>
    <property type="match status" value="1"/>
</dbReference>
<evidence type="ECO:0000256" key="1">
    <source>
        <dbReference type="ARBA" id="ARBA00022649"/>
    </source>
</evidence>
<reference evidence="8 9" key="1">
    <citation type="submission" date="2019-06" db="EMBL/GenBank/DDBJ databases">
        <title>Sequencing the genomes of 1000 actinobacteria strains.</title>
        <authorList>
            <person name="Klenk H.-P."/>
        </authorList>
    </citation>
    <scope>NUCLEOTIDE SEQUENCE [LARGE SCALE GENOMIC DNA]</scope>
    <source>
        <strain evidence="8 9">DSM 17305</strain>
    </source>
</reference>
<dbReference type="InterPro" id="IPR022907">
    <property type="entry name" value="VapC_family"/>
</dbReference>
<evidence type="ECO:0000256" key="6">
    <source>
        <dbReference type="HAMAP-Rule" id="MF_00265"/>
    </source>
</evidence>
<evidence type="ECO:0000256" key="4">
    <source>
        <dbReference type="ARBA" id="ARBA00022801"/>
    </source>
</evidence>
<dbReference type="RefSeq" id="WP_141858183.1">
    <property type="nucleotide sequence ID" value="NZ_BAAAKA010000025.1"/>
</dbReference>
<dbReference type="EC" id="3.1.-.-" evidence="6"/>
<dbReference type="GO" id="GO:0090729">
    <property type="term" value="F:toxin activity"/>
    <property type="evidence" value="ECO:0007669"/>
    <property type="project" value="UniProtKB-KW"/>
</dbReference>
<comment type="similarity">
    <text evidence="6">Belongs to the PINc/VapC protein family.</text>
</comment>